<dbReference type="KEGG" id="salx:SALLE_v1c02380"/>
<dbReference type="Proteomes" id="UP000254792">
    <property type="component" value="Chromosome"/>
</dbReference>
<gene>
    <name evidence="3" type="primary">nrnA</name>
    <name evidence="3" type="ORF">SALLE_v1c02380</name>
</gene>
<name>A0A345Z2T5_9MOLU</name>
<dbReference type="SUPFAM" id="SSF64182">
    <property type="entry name" value="DHH phosphoesterases"/>
    <property type="match status" value="1"/>
</dbReference>
<accession>A0A345Z2T5</accession>
<evidence type="ECO:0000259" key="2">
    <source>
        <dbReference type="Pfam" id="PF02272"/>
    </source>
</evidence>
<keyword evidence="4" id="KW-1185">Reference proteome</keyword>
<dbReference type="Gene3D" id="3.90.1640.10">
    <property type="entry name" value="inorganic pyrophosphatase (n-terminal core)"/>
    <property type="match status" value="1"/>
</dbReference>
<proteinExistence type="predicted"/>
<dbReference type="RefSeq" id="WP_115557835.1">
    <property type="nucleotide sequence ID" value="NZ_CP031376.1"/>
</dbReference>
<organism evidence="3 4">
    <name type="scientific">Spiroplasma alleghenense</name>
    <dbReference type="NCBI Taxonomy" id="216931"/>
    <lineage>
        <taxon>Bacteria</taxon>
        <taxon>Bacillati</taxon>
        <taxon>Mycoplasmatota</taxon>
        <taxon>Mollicutes</taxon>
        <taxon>Entomoplasmatales</taxon>
        <taxon>Spiroplasmataceae</taxon>
        <taxon>Spiroplasma</taxon>
    </lineage>
</organism>
<dbReference type="InterPro" id="IPR051319">
    <property type="entry name" value="Oligoribo/pAp-PDE_c-di-AMP_PDE"/>
</dbReference>
<evidence type="ECO:0000313" key="4">
    <source>
        <dbReference type="Proteomes" id="UP000254792"/>
    </source>
</evidence>
<feature type="domain" description="DDH" evidence="1">
    <location>
        <begin position="18"/>
        <end position="131"/>
    </location>
</feature>
<reference evidence="3 4" key="1">
    <citation type="submission" date="2018-07" db="EMBL/GenBank/DDBJ databases">
        <title>Complete genome sequence of Spiroplasma alleghenense PLHS-1 (ATCC 51752).</title>
        <authorList>
            <person name="Chou L."/>
            <person name="Lee T.-Y."/>
            <person name="Tsai Y.-M."/>
            <person name="Kuo C.-H."/>
        </authorList>
    </citation>
    <scope>NUCLEOTIDE SEQUENCE [LARGE SCALE GENOMIC DNA]</scope>
    <source>
        <strain evidence="3 4">PLHS-1</strain>
    </source>
</reference>
<dbReference type="PANTHER" id="PTHR47618">
    <property type="entry name" value="BIFUNCTIONAL OLIGORIBONUCLEASE AND PAP PHOSPHATASE NRNA"/>
    <property type="match status" value="1"/>
</dbReference>
<dbReference type="InterPro" id="IPR038763">
    <property type="entry name" value="DHH_sf"/>
</dbReference>
<dbReference type="InterPro" id="IPR001667">
    <property type="entry name" value="DDH_dom"/>
</dbReference>
<dbReference type="GO" id="GO:0003676">
    <property type="term" value="F:nucleic acid binding"/>
    <property type="evidence" value="ECO:0007669"/>
    <property type="project" value="InterPro"/>
</dbReference>
<dbReference type="EMBL" id="CP031376">
    <property type="protein sequence ID" value="AXK50914.1"/>
    <property type="molecule type" value="Genomic_DNA"/>
</dbReference>
<dbReference type="Pfam" id="PF02272">
    <property type="entry name" value="DHHA1"/>
    <property type="match status" value="1"/>
</dbReference>
<dbReference type="OrthoDB" id="9803668at2"/>
<dbReference type="Gene3D" id="3.10.310.30">
    <property type="match status" value="1"/>
</dbReference>
<feature type="domain" description="DHHA1" evidence="2">
    <location>
        <begin position="224"/>
        <end position="307"/>
    </location>
</feature>
<evidence type="ECO:0000259" key="1">
    <source>
        <dbReference type="Pfam" id="PF01368"/>
    </source>
</evidence>
<dbReference type="Pfam" id="PF01368">
    <property type="entry name" value="DHH"/>
    <property type="match status" value="1"/>
</dbReference>
<dbReference type="PANTHER" id="PTHR47618:SF1">
    <property type="entry name" value="BIFUNCTIONAL OLIGORIBONUCLEASE AND PAP PHOSPHATASE NRNA"/>
    <property type="match status" value="1"/>
</dbReference>
<evidence type="ECO:0000313" key="3">
    <source>
        <dbReference type="EMBL" id="AXK50914.1"/>
    </source>
</evidence>
<dbReference type="AlphaFoldDB" id="A0A345Z2T5"/>
<sequence>MRENYKILEEKIKKFRTIIIAKHVHPDFDAIGSAFGLKSIIEDNFESKEVFVVGSTIDGGLYENPKLNDQLISESLLITCDTANRERIDFDSFDSVKEVFKIDHHVDGDDFASNELIDKTAIACCQMITIWANSLDLIISPIAANHLFKGIITDSNRFMYENTNAQTFEAAGILINAGAKFTEIYDSLYIRNWKVQKWINYCFAKAELKNDIAYIKVLRKEYIDLGLSLEEVKSCLGSICGIQEVKISILAIEVENDIKLSLRSSIFSVNQIAKKFNGGGHRLAAACKIKSWEEFEEVLQEAQKIIKSEEKNVK</sequence>
<dbReference type="InterPro" id="IPR003156">
    <property type="entry name" value="DHHA1_dom"/>
</dbReference>
<protein>
    <submittedName>
        <fullName evidence="3">Bifunctional oligoribonuclease and PAP phosphatase NrnA</fullName>
    </submittedName>
</protein>